<evidence type="ECO:0000256" key="1">
    <source>
        <dbReference type="ARBA" id="ARBA00022741"/>
    </source>
</evidence>
<dbReference type="GO" id="GO:0003697">
    <property type="term" value="F:single-stranded DNA binding"/>
    <property type="evidence" value="ECO:0007669"/>
    <property type="project" value="TreeGrafter"/>
</dbReference>
<keyword evidence="4" id="KW-0347">Helicase</keyword>
<dbReference type="InterPro" id="IPR001208">
    <property type="entry name" value="MCM_dom"/>
</dbReference>
<keyword evidence="1" id="KW-0547">Nucleotide-binding</keyword>
<accession>A0A7J6RN63</accession>
<dbReference type="GO" id="GO:1902969">
    <property type="term" value="P:mitotic DNA replication"/>
    <property type="evidence" value="ECO:0007669"/>
    <property type="project" value="TreeGrafter"/>
</dbReference>
<feature type="non-terminal residue" evidence="4">
    <location>
        <position position="104"/>
    </location>
</feature>
<keyword evidence="5" id="KW-1185">Reference proteome</keyword>
<keyword evidence="4" id="KW-0378">Hydrolase</keyword>
<evidence type="ECO:0000256" key="2">
    <source>
        <dbReference type="ARBA" id="ARBA00022840"/>
    </source>
</evidence>
<dbReference type="InterPro" id="IPR031327">
    <property type="entry name" value="MCM"/>
</dbReference>
<dbReference type="Gene3D" id="3.40.50.300">
    <property type="entry name" value="P-loop containing nucleotide triphosphate hydrolases"/>
    <property type="match status" value="1"/>
</dbReference>
<dbReference type="GO" id="GO:0005634">
    <property type="term" value="C:nucleus"/>
    <property type="evidence" value="ECO:0007669"/>
    <property type="project" value="TreeGrafter"/>
</dbReference>
<name>A0A7J6RN63_PEROL</name>
<dbReference type="Proteomes" id="UP000553632">
    <property type="component" value="Unassembled WGS sequence"/>
</dbReference>
<evidence type="ECO:0000259" key="3">
    <source>
        <dbReference type="Pfam" id="PF00493"/>
    </source>
</evidence>
<comment type="caution">
    <text evidence="4">The sequence shown here is derived from an EMBL/GenBank/DDBJ whole genome shotgun (WGS) entry which is preliminary data.</text>
</comment>
<dbReference type="PANTHER" id="PTHR11630">
    <property type="entry name" value="DNA REPLICATION LICENSING FACTOR MCM FAMILY MEMBER"/>
    <property type="match status" value="1"/>
</dbReference>
<proteinExistence type="predicted"/>
<sequence>GISGLKQLGVRELTHKISFLATYVESDSQWKGGDSATPDVMMRGEGGEYPEIQQAMTAEHRDRLKEISEHADPFSRLAKAIAPGVCGQEDVKKGILLQLIGGVP</sequence>
<dbReference type="GO" id="GO:0005524">
    <property type="term" value="F:ATP binding"/>
    <property type="evidence" value="ECO:0007669"/>
    <property type="project" value="UniProtKB-KW"/>
</dbReference>
<dbReference type="GO" id="GO:0000727">
    <property type="term" value="P:double-strand break repair via break-induced replication"/>
    <property type="evidence" value="ECO:0007669"/>
    <property type="project" value="TreeGrafter"/>
</dbReference>
<protein>
    <submittedName>
        <fullName evidence="4">MCM DNA helicase complex subunit mcm6</fullName>
    </submittedName>
</protein>
<dbReference type="EMBL" id="JABANO010024305">
    <property type="protein sequence ID" value="KAF4722104.1"/>
    <property type="molecule type" value="Genomic_DNA"/>
</dbReference>
<gene>
    <name evidence="4" type="primary">MCM6_6</name>
    <name evidence="4" type="ORF">FOZ63_025012</name>
</gene>
<reference evidence="4 5" key="1">
    <citation type="submission" date="2020-04" db="EMBL/GenBank/DDBJ databases">
        <title>Perkinsus olseni comparative genomics.</title>
        <authorList>
            <person name="Bogema D.R."/>
        </authorList>
    </citation>
    <scope>NUCLEOTIDE SEQUENCE [LARGE SCALE GENOMIC DNA]</scope>
    <source>
        <strain evidence="4 5">ATCC PRA-207</strain>
    </source>
</reference>
<feature type="domain" description="MCM C-terminal AAA(+) ATPase" evidence="3">
    <location>
        <begin position="62"/>
        <end position="103"/>
    </location>
</feature>
<evidence type="ECO:0000313" key="4">
    <source>
        <dbReference type="EMBL" id="KAF4722104.1"/>
    </source>
</evidence>
<dbReference type="AlphaFoldDB" id="A0A7J6RN63"/>
<dbReference type="GO" id="GO:0042555">
    <property type="term" value="C:MCM complex"/>
    <property type="evidence" value="ECO:0007669"/>
    <property type="project" value="TreeGrafter"/>
</dbReference>
<keyword evidence="2" id="KW-0067">ATP-binding</keyword>
<dbReference type="Pfam" id="PF00493">
    <property type="entry name" value="MCM"/>
    <property type="match status" value="1"/>
</dbReference>
<organism evidence="4 5">
    <name type="scientific">Perkinsus olseni</name>
    <name type="common">Perkinsus atlanticus</name>
    <dbReference type="NCBI Taxonomy" id="32597"/>
    <lineage>
        <taxon>Eukaryota</taxon>
        <taxon>Sar</taxon>
        <taxon>Alveolata</taxon>
        <taxon>Perkinsozoa</taxon>
        <taxon>Perkinsea</taxon>
        <taxon>Perkinsida</taxon>
        <taxon>Perkinsidae</taxon>
        <taxon>Perkinsus</taxon>
    </lineage>
</organism>
<dbReference type="GO" id="GO:1990518">
    <property type="term" value="F:single-stranded 3'-5' DNA helicase activity"/>
    <property type="evidence" value="ECO:0007669"/>
    <property type="project" value="TreeGrafter"/>
</dbReference>
<dbReference type="PANTHER" id="PTHR11630:SF43">
    <property type="entry name" value="DNA REPLICATION LICENSING FACTOR MCM6"/>
    <property type="match status" value="1"/>
</dbReference>
<feature type="non-terminal residue" evidence="4">
    <location>
        <position position="1"/>
    </location>
</feature>
<evidence type="ECO:0000313" key="5">
    <source>
        <dbReference type="Proteomes" id="UP000553632"/>
    </source>
</evidence>
<dbReference type="InterPro" id="IPR027417">
    <property type="entry name" value="P-loop_NTPase"/>
</dbReference>